<dbReference type="GO" id="GO:0032259">
    <property type="term" value="P:methylation"/>
    <property type="evidence" value="ECO:0007669"/>
    <property type="project" value="UniProtKB-KW"/>
</dbReference>
<evidence type="ECO:0000256" key="1">
    <source>
        <dbReference type="ARBA" id="ARBA00008361"/>
    </source>
</evidence>
<dbReference type="GO" id="GO:0005737">
    <property type="term" value="C:cytoplasm"/>
    <property type="evidence" value="ECO:0007669"/>
    <property type="project" value="TreeGrafter"/>
</dbReference>
<keyword evidence="9" id="KW-1185">Reference proteome</keyword>
<dbReference type="Pfam" id="PF06859">
    <property type="entry name" value="Bin3"/>
    <property type="match status" value="1"/>
</dbReference>
<dbReference type="GO" id="GO:0008171">
    <property type="term" value="F:O-methyltransferase activity"/>
    <property type="evidence" value="ECO:0007669"/>
    <property type="project" value="UniProtKB-UniRule"/>
</dbReference>
<dbReference type="InterPro" id="IPR010675">
    <property type="entry name" value="Bin3_C"/>
</dbReference>
<evidence type="ECO:0000313" key="9">
    <source>
        <dbReference type="Proteomes" id="UP001162162"/>
    </source>
</evidence>
<comment type="caution">
    <text evidence="8">The sequence shown here is derived from an EMBL/GenBank/DDBJ whole genome shotgun (WGS) entry which is preliminary data.</text>
</comment>
<dbReference type="AlphaFoldDB" id="A0AAV8YMM1"/>
<dbReference type="GO" id="GO:0008173">
    <property type="term" value="F:RNA methyltransferase activity"/>
    <property type="evidence" value="ECO:0007669"/>
    <property type="project" value="UniProtKB-UniRule"/>
</dbReference>
<dbReference type="InterPro" id="IPR025714">
    <property type="entry name" value="Methyltranfer_dom"/>
</dbReference>
<dbReference type="Proteomes" id="UP001162162">
    <property type="component" value="Unassembled WGS sequence"/>
</dbReference>
<reference evidence="8" key="1">
    <citation type="journal article" date="2023" name="Insect Mol. Biol.">
        <title>Genome sequencing provides insights into the evolution of gene families encoding plant cell wall-degrading enzymes in longhorned beetles.</title>
        <authorList>
            <person name="Shin N.R."/>
            <person name="Okamura Y."/>
            <person name="Kirsch R."/>
            <person name="Pauchet Y."/>
        </authorList>
    </citation>
    <scope>NUCLEOTIDE SEQUENCE</scope>
    <source>
        <strain evidence="8">AMC_N1</strain>
    </source>
</reference>
<gene>
    <name evidence="8" type="ORF">NQ318_003287</name>
</gene>
<proteinExistence type="inferred from homology"/>
<dbReference type="PANTHER" id="PTHR12315:SF1">
    <property type="entry name" value="RNA 5'-MONOPHOSPHATE METHYLTRANSFERASE"/>
    <property type="match status" value="1"/>
</dbReference>
<sequence length="234" mass="27472">MENGNLQFKGGNPGAVQFGNFINYYHFHPPDERIKLLPKTIWNSNKACVALDIGCNTGDLTSALHVFLKNNVTRDCRILGVDIDPVLIRRAEETNKSDNISFRCINFMDQNSREKIIKEYLISNKLDSFNVVFCFSITMWIHLNNGDLGLKTFLKEVSSISEILIIEPQPWKCYKTAIRRMKKCNFYFPLFSKLQIRENVEQEIEKFLTFECDMKKIVETNRTKWERKLLVFRR</sequence>
<evidence type="ECO:0000256" key="5">
    <source>
        <dbReference type="PROSITE-ProRule" id="PRU00848"/>
    </source>
</evidence>
<dbReference type="PANTHER" id="PTHR12315">
    <property type="entry name" value="BICOID-INTERACTING PROTEIN RELATED"/>
    <property type="match status" value="1"/>
</dbReference>
<evidence type="ECO:0000256" key="4">
    <source>
        <dbReference type="ARBA" id="ARBA00022691"/>
    </source>
</evidence>
<dbReference type="Pfam" id="PF13679">
    <property type="entry name" value="Methyltransf_32"/>
    <property type="match status" value="1"/>
</dbReference>
<evidence type="ECO:0000256" key="6">
    <source>
        <dbReference type="RuleBase" id="RU367087"/>
    </source>
</evidence>
<accession>A0AAV8YMM1</accession>
<evidence type="ECO:0000256" key="3">
    <source>
        <dbReference type="ARBA" id="ARBA00022679"/>
    </source>
</evidence>
<dbReference type="InterPro" id="IPR024160">
    <property type="entry name" value="BIN3_SAM-bd_dom"/>
</dbReference>
<dbReference type="Gene3D" id="3.40.50.150">
    <property type="entry name" value="Vaccinia Virus protein VP39"/>
    <property type="match status" value="1"/>
</dbReference>
<evidence type="ECO:0000259" key="7">
    <source>
        <dbReference type="PROSITE" id="PS51515"/>
    </source>
</evidence>
<evidence type="ECO:0000313" key="8">
    <source>
        <dbReference type="EMBL" id="KAJ8952491.1"/>
    </source>
</evidence>
<evidence type="ECO:0000256" key="2">
    <source>
        <dbReference type="ARBA" id="ARBA00022603"/>
    </source>
</evidence>
<keyword evidence="3 6" id="KW-0808">Transferase</keyword>
<organism evidence="8 9">
    <name type="scientific">Aromia moschata</name>
    <dbReference type="NCBI Taxonomy" id="1265417"/>
    <lineage>
        <taxon>Eukaryota</taxon>
        <taxon>Metazoa</taxon>
        <taxon>Ecdysozoa</taxon>
        <taxon>Arthropoda</taxon>
        <taxon>Hexapoda</taxon>
        <taxon>Insecta</taxon>
        <taxon>Pterygota</taxon>
        <taxon>Neoptera</taxon>
        <taxon>Endopterygota</taxon>
        <taxon>Coleoptera</taxon>
        <taxon>Polyphaga</taxon>
        <taxon>Cucujiformia</taxon>
        <taxon>Chrysomeloidea</taxon>
        <taxon>Cerambycidae</taxon>
        <taxon>Cerambycinae</taxon>
        <taxon>Callichromatini</taxon>
        <taxon>Aromia</taxon>
    </lineage>
</organism>
<keyword evidence="4 5" id="KW-0949">S-adenosyl-L-methionine</keyword>
<keyword evidence="2 6" id="KW-0489">Methyltransferase</keyword>
<dbReference type="GO" id="GO:2000632">
    <property type="term" value="P:negative regulation of pre-miRNA processing"/>
    <property type="evidence" value="ECO:0007669"/>
    <property type="project" value="TreeGrafter"/>
</dbReference>
<feature type="domain" description="Bin3-type SAM" evidence="7">
    <location>
        <begin position="1"/>
        <end position="234"/>
    </location>
</feature>
<name>A0AAV8YMM1_9CUCU</name>
<dbReference type="CDD" id="cd02440">
    <property type="entry name" value="AdoMet_MTases"/>
    <property type="match status" value="1"/>
</dbReference>
<dbReference type="SUPFAM" id="SSF53335">
    <property type="entry name" value="S-adenosyl-L-methionine-dependent methyltransferases"/>
    <property type="match status" value="1"/>
</dbReference>
<dbReference type="EMBL" id="JAPWTK010000068">
    <property type="protein sequence ID" value="KAJ8952491.1"/>
    <property type="molecule type" value="Genomic_DNA"/>
</dbReference>
<dbReference type="InterPro" id="IPR029063">
    <property type="entry name" value="SAM-dependent_MTases_sf"/>
</dbReference>
<dbReference type="InterPro" id="IPR039772">
    <property type="entry name" value="Bin3-like"/>
</dbReference>
<dbReference type="PROSITE" id="PS51515">
    <property type="entry name" value="BIN3_SAM"/>
    <property type="match status" value="1"/>
</dbReference>
<dbReference type="EC" id="2.1.1.-" evidence="6"/>
<comment type="similarity">
    <text evidence="1 6">Belongs to the methyltransferase superfamily.</text>
</comment>
<protein>
    <recommendedName>
        <fullName evidence="6">RNA methyltransferase</fullName>
        <ecNumber evidence="6">2.1.1.-</ecNumber>
    </recommendedName>
</protein>